<evidence type="ECO:0000313" key="3">
    <source>
        <dbReference type="Proteomes" id="UP000036756"/>
    </source>
</evidence>
<dbReference type="PATRIC" id="fig|1121307.3.peg.11"/>
<name>A0A0J8D8T7_CLOCY</name>
<protein>
    <submittedName>
        <fullName evidence="2">Uncharacterized protein</fullName>
    </submittedName>
</protein>
<gene>
    <name evidence="2" type="ORF">CLCY_10c00100</name>
</gene>
<feature type="transmembrane region" description="Helical" evidence="1">
    <location>
        <begin position="15"/>
        <end position="35"/>
    </location>
</feature>
<proteinExistence type="predicted"/>
<evidence type="ECO:0000256" key="1">
    <source>
        <dbReference type="SAM" id="Phobius"/>
    </source>
</evidence>
<dbReference type="AlphaFoldDB" id="A0A0J8D8T7"/>
<keyword evidence="1" id="KW-0472">Membrane</keyword>
<keyword evidence="1" id="KW-0812">Transmembrane</keyword>
<sequence>MLKHGFTLEVFKDDFVVDFALGVGIAIIVGIVCNFKEIRS</sequence>
<keyword evidence="3" id="KW-1185">Reference proteome</keyword>
<comment type="caution">
    <text evidence="2">The sequence shown here is derived from an EMBL/GenBank/DDBJ whole genome shotgun (WGS) entry which is preliminary data.</text>
</comment>
<dbReference type="EMBL" id="LFVU01000007">
    <property type="protein sequence ID" value="KMT22465.1"/>
    <property type="molecule type" value="Genomic_DNA"/>
</dbReference>
<reference evidence="2 3" key="1">
    <citation type="submission" date="2015-06" db="EMBL/GenBank/DDBJ databases">
        <title>Draft genome sequence of the purine-degrading Clostridium cylindrosporum HC-1 (DSM 605).</title>
        <authorList>
            <person name="Poehlein A."/>
            <person name="Schiel-Bengelsdorf B."/>
            <person name="Bengelsdorf F."/>
            <person name="Daniel R."/>
            <person name="Duerre P."/>
        </authorList>
    </citation>
    <scope>NUCLEOTIDE SEQUENCE [LARGE SCALE GENOMIC DNA]</scope>
    <source>
        <strain evidence="2 3">DSM 605</strain>
    </source>
</reference>
<accession>A0A0J8D8T7</accession>
<dbReference type="Proteomes" id="UP000036756">
    <property type="component" value="Unassembled WGS sequence"/>
</dbReference>
<keyword evidence="1" id="KW-1133">Transmembrane helix</keyword>
<evidence type="ECO:0000313" key="2">
    <source>
        <dbReference type="EMBL" id="KMT22465.1"/>
    </source>
</evidence>
<organism evidence="2 3">
    <name type="scientific">Clostridium cylindrosporum DSM 605</name>
    <dbReference type="NCBI Taxonomy" id="1121307"/>
    <lineage>
        <taxon>Bacteria</taxon>
        <taxon>Bacillati</taxon>
        <taxon>Bacillota</taxon>
        <taxon>Clostridia</taxon>
        <taxon>Eubacteriales</taxon>
        <taxon>Clostridiaceae</taxon>
        <taxon>Clostridium</taxon>
    </lineage>
</organism>